<dbReference type="PANTHER" id="PTHR10625">
    <property type="entry name" value="HISTONE DEACETYLASE HDAC1-RELATED"/>
    <property type="match status" value="1"/>
</dbReference>
<dbReference type="InterPro" id="IPR023696">
    <property type="entry name" value="Ureohydrolase_dom_sf"/>
</dbReference>
<gene>
    <name evidence="3" type="ordered locus">PSMK_09060</name>
</gene>
<dbReference type="PRINTS" id="PR01270">
    <property type="entry name" value="HDASUPER"/>
</dbReference>
<dbReference type="OrthoDB" id="9808367at2"/>
<dbReference type="HOGENOM" id="CLU_007727_8_0_0"/>
<dbReference type="GO" id="GO:0040029">
    <property type="term" value="P:epigenetic regulation of gene expression"/>
    <property type="evidence" value="ECO:0007669"/>
    <property type="project" value="TreeGrafter"/>
</dbReference>
<dbReference type="CDD" id="cd09992">
    <property type="entry name" value="HDAC_classII"/>
    <property type="match status" value="1"/>
</dbReference>
<dbReference type="SUPFAM" id="SSF52768">
    <property type="entry name" value="Arginase/deacetylase"/>
    <property type="match status" value="1"/>
</dbReference>
<sequence length="315" mass="33366">MSTGLIYDDRLLLHDTGPTHPERPDRLRAVMDRLRADGLAQRTESLYFATAGRHRLGRLHTPAYLDRLDAACAGGEPIIDDIDSCIGRVSADVARLALGGILRVTEAVGRGELNNAFCATRPPGHHAEADRSMGYCLYANAAFAADLLTTDLGLDRVAVVDFDVHHGNGTQHLMAGRGDVLALSIHGNPAVLYPGTGFEHETGEGSGEGATVNVCMPPGAGDADYLHAFRERVIPALEAFRPEALVLAAGFDASVRDPLAPMRVTDDGFRQMTRLLLDAADRLCGGKVVSILEGGYDLEGLAGGVAAHVGVLLEA</sequence>
<accession>I0ICS7</accession>
<dbReference type="eggNOG" id="COG0123">
    <property type="taxonomic scope" value="Bacteria"/>
</dbReference>
<dbReference type="InterPro" id="IPR023801">
    <property type="entry name" value="His_deacetylse_dom"/>
</dbReference>
<feature type="domain" description="Histone deacetylase" evidence="2">
    <location>
        <begin position="20"/>
        <end position="311"/>
    </location>
</feature>
<dbReference type="GO" id="GO:0004407">
    <property type="term" value="F:histone deacetylase activity"/>
    <property type="evidence" value="ECO:0007669"/>
    <property type="project" value="TreeGrafter"/>
</dbReference>
<evidence type="ECO:0000256" key="1">
    <source>
        <dbReference type="ARBA" id="ARBA00005947"/>
    </source>
</evidence>
<name>I0ICS7_PHYMF</name>
<organism evidence="3 4">
    <name type="scientific">Phycisphaera mikurensis (strain NBRC 102666 / KCTC 22515 / FYK2301M01)</name>
    <dbReference type="NCBI Taxonomy" id="1142394"/>
    <lineage>
        <taxon>Bacteria</taxon>
        <taxon>Pseudomonadati</taxon>
        <taxon>Planctomycetota</taxon>
        <taxon>Phycisphaerae</taxon>
        <taxon>Phycisphaerales</taxon>
        <taxon>Phycisphaeraceae</taxon>
        <taxon>Phycisphaera</taxon>
    </lineage>
</organism>
<dbReference type="RefSeq" id="WP_014436285.1">
    <property type="nucleotide sequence ID" value="NC_017080.1"/>
</dbReference>
<dbReference type="Pfam" id="PF00850">
    <property type="entry name" value="Hist_deacetyl"/>
    <property type="match status" value="1"/>
</dbReference>
<dbReference type="PANTHER" id="PTHR10625:SF10">
    <property type="entry name" value="HISTONE DEACETYLASE HDAC1"/>
    <property type="match status" value="1"/>
</dbReference>
<reference evidence="3 4" key="1">
    <citation type="submission" date="2012-02" db="EMBL/GenBank/DDBJ databases">
        <title>Complete genome sequence of Phycisphaera mikurensis NBRC 102666.</title>
        <authorList>
            <person name="Ankai A."/>
            <person name="Hosoyama A."/>
            <person name="Terui Y."/>
            <person name="Sekine M."/>
            <person name="Fukai R."/>
            <person name="Kato Y."/>
            <person name="Nakamura S."/>
            <person name="Yamada-Narita S."/>
            <person name="Kawakoshi A."/>
            <person name="Fukunaga Y."/>
            <person name="Yamazaki S."/>
            <person name="Fujita N."/>
        </authorList>
    </citation>
    <scope>NUCLEOTIDE SEQUENCE [LARGE SCALE GENOMIC DNA]</scope>
    <source>
        <strain evidence="4">NBRC 102666 / KCTC 22515 / FYK2301M01</strain>
    </source>
</reference>
<dbReference type="STRING" id="1142394.PSMK_09060"/>
<dbReference type="KEGG" id="phm:PSMK_09060"/>
<comment type="similarity">
    <text evidence="1">Belongs to the histone deacetylase family.</text>
</comment>
<proteinExistence type="inferred from homology"/>
<dbReference type="InterPro" id="IPR037138">
    <property type="entry name" value="His_deacetylse_dom_sf"/>
</dbReference>
<dbReference type="AlphaFoldDB" id="I0ICS7"/>
<protein>
    <submittedName>
        <fullName evidence="3">Putative deacetylase</fullName>
    </submittedName>
</protein>
<keyword evidence="4" id="KW-1185">Reference proteome</keyword>
<dbReference type="EMBL" id="AP012338">
    <property type="protein sequence ID" value="BAM03065.1"/>
    <property type="molecule type" value="Genomic_DNA"/>
</dbReference>
<evidence type="ECO:0000313" key="3">
    <source>
        <dbReference type="EMBL" id="BAM03065.1"/>
    </source>
</evidence>
<dbReference type="Gene3D" id="3.40.800.20">
    <property type="entry name" value="Histone deacetylase domain"/>
    <property type="match status" value="1"/>
</dbReference>
<dbReference type="InterPro" id="IPR000286">
    <property type="entry name" value="HDACs"/>
</dbReference>
<evidence type="ECO:0000313" key="4">
    <source>
        <dbReference type="Proteomes" id="UP000007881"/>
    </source>
</evidence>
<evidence type="ECO:0000259" key="2">
    <source>
        <dbReference type="Pfam" id="PF00850"/>
    </source>
</evidence>
<dbReference type="Proteomes" id="UP000007881">
    <property type="component" value="Chromosome"/>
</dbReference>